<sequence>MSIRALRSSTPALLRIIRSGGSGAELGQTHNGAKDLAWGCHSSAAQVKCSPAHPHSPSIPPPIPSPPFDKTQSNLIQSSPVLQHPRPLPSVIAAGKPRKRSSRQHHIFSARPAPPLRKTACPLPISGHLQVCAPGTQQSPSLLPLPPCPEPP</sequence>
<proteinExistence type="predicted"/>
<evidence type="ECO:0000313" key="2">
    <source>
        <dbReference type="EMBL" id="KAF2396842.1"/>
    </source>
</evidence>
<organism evidence="2 3">
    <name type="scientific">Trichodelitschia bisporula</name>
    <dbReference type="NCBI Taxonomy" id="703511"/>
    <lineage>
        <taxon>Eukaryota</taxon>
        <taxon>Fungi</taxon>
        <taxon>Dikarya</taxon>
        <taxon>Ascomycota</taxon>
        <taxon>Pezizomycotina</taxon>
        <taxon>Dothideomycetes</taxon>
        <taxon>Dothideomycetes incertae sedis</taxon>
        <taxon>Phaeotrichales</taxon>
        <taxon>Phaeotrichaceae</taxon>
        <taxon>Trichodelitschia</taxon>
    </lineage>
</organism>
<feature type="compositionally biased region" description="Pro residues" evidence="1">
    <location>
        <begin position="143"/>
        <end position="152"/>
    </location>
</feature>
<feature type="compositionally biased region" description="Polar residues" evidence="1">
    <location>
        <begin position="70"/>
        <end position="81"/>
    </location>
</feature>
<accession>A0A6G1HLG8</accession>
<keyword evidence="3" id="KW-1185">Reference proteome</keyword>
<name>A0A6G1HLG8_9PEZI</name>
<evidence type="ECO:0000313" key="3">
    <source>
        <dbReference type="Proteomes" id="UP000799640"/>
    </source>
</evidence>
<reference evidence="2" key="1">
    <citation type="journal article" date="2020" name="Stud. Mycol.">
        <title>101 Dothideomycetes genomes: a test case for predicting lifestyles and emergence of pathogens.</title>
        <authorList>
            <person name="Haridas S."/>
            <person name="Albert R."/>
            <person name="Binder M."/>
            <person name="Bloem J."/>
            <person name="Labutti K."/>
            <person name="Salamov A."/>
            <person name="Andreopoulos B."/>
            <person name="Baker S."/>
            <person name="Barry K."/>
            <person name="Bills G."/>
            <person name="Bluhm B."/>
            <person name="Cannon C."/>
            <person name="Castanera R."/>
            <person name="Culley D."/>
            <person name="Daum C."/>
            <person name="Ezra D."/>
            <person name="Gonzalez J."/>
            <person name="Henrissat B."/>
            <person name="Kuo A."/>
            <person name="Liang C."/>
            <person name="Lipzen A."/>
            <person name="Lutzoni F."/>
            <person name="Magnuson J."/>
            <person name="Mondo S."/>
            <person name="Nolan M."/>
            <person name="Ohm R."/>
            <person name="Pangilinan J."/>
            <person name="Park H.-J."/>
            <person name="Ramirez L."/>
            <person name="Alfaro M."/>
            <person name="Sun H."/>
            <person name="Tritt A."/>
            <person name="Yoshinaga Y."/>
            <person name="Zwiers L.-H."/>
            <person name="Turgeon B."/>
            <person name="Goodwin S."/>
            <person name="Spatafora J."/>
            <person name="Crous P."/>
            <person name="Grigoriev I."/>
        </authorList>
    </citation>
    <scope>NUCLEOTIDE SEQUENCE</scope>
    <source>
        <strain evidence="2">CBS 262.69</strain>
    </source>
</reference>
<feature type="region of interest" description="Disordered" evidence="1">
    <location>
        <begin position="132"/>
        <end position="152"/>
    </location>
</feature>
<feature type="compositionally biased region" description="Pro residues" evidence="1">
    <location>
        <begin position="57"/>
        <end position="67"/>
    </location>
</feature>
<gene>
    <name evidence="2" type="ORF">EJ06DRAFT_173817</name>
</gene>
<feature type="region of interest" description="Disordered" evidence="1">
    <location>
        <begin position="49"/>
        <end position="120"/>
    </location>
</feature>
<dbReference type="EMBL" id="ML996705">
    <property type="protein sequence ID" value="KAF2396842.1"/>
    <property type="molecule type" value="Genomic_DNA"/>
</dbReference>
<dbReference type="Proteomes" id="UP000799640">
    <property type="component" value="Unassembled WGS sequence"/>
</dbReference>
<evidence type="ECO:0000256" key="1">
    <source>
        <dbReference type="SAM" id="MobiDB-lite"/>
    </source>
</evidence>
<feature type="compositionally biased region" description="Basic residues" evidence="1">
    <location>
        <begin position="96"/>
        <end position="108"/>
    </location>
</feature>
<dbReference type="AlphaFoldDB" id="A0A6G1HLG8"/>
<protein>
    <submittedName>
        <fullName evidence="2">Uncharacterized protein</fullName>
    </submittedName>
</protein>